<keyword evidence="9" id="KW-0496">Mitochondrion</keyword>
<dbReference type="SUPFAM" id="SSF51658">
    <property type="entry name" value="Xylose isomerase-like"/>
    <property type="match status" value="1"/>
</dbReference>
<dbReference type="GO" id="GO:0008833">
    <property type="term" value="F:deoxyribonuclease IV (phage-T4-induced) activity"/>
    <property type="evidence" value="ECO:0007669"/>
    <property type="project" value="UniProtKB-EC"/>
</dbReference>
<dbReference type="InterPro" id="IPR001719">
    <property type="entry name" value="AP_endonuc_2"/>
</dbReference>
<dbReference type="KEGG" id="bmic:BMR1_03g03115"/>
<dbReference type="GO" id="GO:0006284">
    <property type="term" value="P:base-excision repair"/>
    <property type="evidence" value="ECO:0007669"/>
    <property type="project" value="TreeGrafter"/>
</dbReference>
<dbReference type="RefSeq" id="XP_021338688.1">
    <property type="nucleotide sequence ID" value="XM_021482136.1"/>
</dbReference>
<evidence type="ECO:0000256" key="5">
    <source>
        <dbReference type="ARBA" id="ARBA00022723"/>
    </source>
</evidence>
<evidence type="ECO:0000313" key="15">
    <source>
        <dbReference type="Proteomes" id="UP000002899"/>
    </source>
</evidence>
<evidence type="ECO:0000256" key="6">
    <source>
        <dbReference type="ARBA" id="ARBA00022763"/>
    </source>
</evidence>
<keyword evidence="15" id="KW-1185">Reference proteome</keyword>
<dbReference type="GO" id="GO:0003677">
    <property type="term" value="F:DNA binding"/>
    <property type="evidence" value="ECO:0007669"/>
    <property type="project" value="InterPro"/>
</dbReference>
<dbReference type="GO" id="GO:0005739">
    <property type="term" value="C:mitochondrion"/>
    <property type="evidence" value="ECO:0007669"/>
    <property type="project" value="UniProtKB-SubCell"/>
</dbReference>
<dbReference type="HAMAP" id="MF_00152">
    <property type="entry name" value="Nfo"/>
    <property type="match status" value="1"/>
</dbReference>
<organism evidence="14 15">
    <name type="scientific">Babesia microti (strain RI)</name>
    <dbReference type="NCBI Taxonomy" id="1133968"/>
    <lineage>
        <taxon>Eukaryota</taxon>
        <taxon>Sar</taxon>
        <taxon>Alveolata</taxon>
        <taxon>Apicomplexa</taxon>
        <taxon>Aconoidasida</taxon>
        <taxon>Piroplasmida</taxon>
        <taxon>Babesiidae</taxon>
        <taxon>Babesia</taxon>
    </lineage>
</organism>
<dbReference type="InterPro" id="IPR036237">
    <property type="entry name" value="Xyl_isomerase-like_sf"/>
</dbReference>
<accession>A0A1R4AC77</accession>
<dbReference type="InterPro" id="IPR018246">
    <property type="entry name" value="AP_endonuc_F2_Zn_BS"/>
</dbReference>
<reference evidence="14 15" key="3">
    <citation type="journal article" date="2016" name="Sci. Rep.">
        <title>Genome-wide diversity and gene expression profiling of Babesia microti isolates identify polymorphic genes that mediate host-pathogen interactions.</title>
        <authorList>
            <person name="Silva J.C."/>
            <person name="Cornillot E."/>
            <person name="McCracken C."/>
            <person name="Usmani-Brown S."/>
            <person name="Dwivedi A."/>
            <person name="Ifeonu O.O."/>
            <person name="Crabtree J."/>
            <person name="Gotia H.T."/>
            <person name="Virji A.Z."/>
            <person name="Reynes C."/>
            <person name="Colinge J."/>
            <person name="Kumar V."/>
            <person name="Lawres L."/>
            <person name="Pazzi J.E."/>
            <person name="Pablo J.V."/>
            <person name="Hung C."/>
            <person name="Brancato J."/>
            <person name="Kumari P."/>
            <person name="Orvis J."/>
            <person name="Tretina K."/>
            <person name="Chibucos M."/>
            <person name="Ott S."/>
            <person name="Sadzewicz L."/>
            <person name="Sengamalay N."/>
            <person name="Shetty A.C."/>
            <person name="Su Q."/>
            <person name="Tallon L."/>
            <person name="Fraser C.M."/>
            <person name="Frutos R."/>
            <person name="Molina D.M."/>
            <person name="Krause P.J."/>
            <person name="Ben Mamoun C."/>
        </authorList>
    </citation>
    <scope>NUCLEOTIDE SEQUENCE [LARGE SCALE GENOMIC DNA]</scope>
    <source>
        <strain evidence="14 15">RI</strain>
    </source>
</reference>
<evidence type="ECO:0000256" key="4">
    <source>
        <dbReference type="ARBA" id="ARBA00005340"/>
    </source>
</evidence>
<evidence type="ECO:0000256" key="2">
    <source>
        <dbReference type="ARBA" id="ARBA00001947"/>
    </source>
</evidence>
<dbReference type="Proteomes" id="UP000002899">
    <property type="component" value="Chromosome III"/>
</dbReference>
<evidence type="ECO:0000256" key="10">
    <source>
        <dbReference type="ARBA" id="ARBA00023204"/>
    </source>
</evidence>
<dbReference type="GO" id="GO:0005634">
    <property type="term" value="C:nucleus"/>
    <property type="evidence" value="ECO:0007669"/>
    <property type="project" value="TreeGrafter"/>
</dbReference>
<dbReference type="PANTHER" id="PTHR21445:SF0">
    <property type="entry name" value="APURINIC-APYRIMIDINIC ENDONUCLEASE"/>
    <property type="match status" value="1"/>
</dbReference>
<evidence type="ECO:0000259" key="13">
    <source>
        <dbReference type="Pfam" id="PF01261"/>
    </source>
</evidence>
<dbReference type="PROSITE" id="PS00730">
    <property type="entry name" value="AP_NUCLEASE_F2_2"/>
    <property type="match status" value="1"/>
</dbReference>
<dbReference type="GO" id="GO:0003906">
    <property type="term" value="F:DNA-(apurinic or apyrimidinic site) endonuclease activity"/>
    <property type="evidence" value="ECO:0007669"/>
    <property type="project" value="TreeGrafter"/>
</dbReference>
<evidence type="ECO:0000256" key="11">
    <source>
        <dbReference type="ARBA" id="ARBA00023211"/>
    </source>
</evidence>
<protein>
    <submittedName>
        <fullName evidence="14">AP endonuclease 1</fullName>
        <ecNumber evidence="14">3.1.21.2</ecNumber>
    </submittedName>
</protein>
<comment type="similarity">
    <text evidence="4">Belongs to the AP endonuclease 2 family.</text>
</comment>
<dbReference type="OrthoDB" id="7663182at2759"/>
<dbReference type="SMART" id="SM00518">
    <property type="entry name" value="AP2Ec"/>
    <property type="match status" value="1"/>
</dbReference>
<gene>
    <name evidence="14" type="ORF">BMR1_03g03115</name>
</gene>
<dbReference type="InterPro" id="IPR013022">
    <property type="entry name" value="Xyl_isomerase-like_TIM-brl"/>
</dbReference>
<dbReference type="PANTHER" id="PTHR21445">
    <property type="entry name" value="ENDONUCLEASE IV ENDODEOXYRIBONUCLEASE IV"/>
    <property type="match status" value="1"/>
</dbReference>
<evidence type="ECO:0000256" key="8">
    <source>
        <dbReference type="ARBA" id="ARBA00022833"/>
    </source>
</evidence>
<dbReference type="EC" id="3.1.21.2" evidence="14"/>
<dbReference type="GO" id="GO:0008081">
    <property type="term" value="F:phosphoric diester hydrolase activity"/>
    <property type="evidence" value="ECO:0007669"/>
    <property type="project" value="TreeGrafter"/>
</dbReference>
<dbReference type="AlphaFoldDB" id="A0A1R4AC77"/>
<sequence length="340" mass="38416">MEKKKRQLSLNFTSMASKKGKIETELSEWAKLEPLTSKIDYDGDFNYIKTIADKTNLYIGAHISASGGIEKSPVNAYLIAGQSFAMFLKNQRRWDCPDLTEGNIKAYNSICNKYGYRQEYVLPHGSFLINMANPTVEKRNRAFSNFMDDLKRCEQLGIKLYNFHPGSTCGLCENSVGIKNIANCINDAISQTKFVKIVLENSAGQKNVIGSKFEDLANIISQVNNKDRVGVCLDTCHLFAAGYDIRTKDGFESVMKRFDKIVGLKYLSGIHLNDCKSDLSSGLDRHENLGRGKLTKETFQFIANAPYFRNMPIILETPDIRGDETIYKQEIKLMYSLVEI</sequence>
<comment type="cofactor">
    <cofactor evidence="2">
        <name>Zn(2+)</name>
        <dbReference type="ChEBI" id="CHEBI:29105"/>
    </cofactor>
</comment>
<keyword evidence="14" id="KW-0255">Endonuclease</keyword>
<reference evidence="14 15" key="1">
    <citation type="journal article" date="2012" name="Nucleic Acids Res.">
        <title>Sequencing of the smallest Apicomplexan genome from the human pathogen Babesia microti.</title>
        <authorList>
            <person name="Cornillot E."/>
            <person name="Hadj-Kaddour K."/>
            <person name="Dassouli A."/>
            <person name="Noel B."/>
            <person name="Ranwez V."/>
            <person name="Vacherie B."/>
            <person name="Augagneur Y."/>
            <person name="Bres V."/>
            <person name="Duclos A."/>
            <person name="Randazzo S."/>
            <person name="Carcy B."/>
            <person name="Debierre-Grockiego F."/>
            <person name="Delbecq S."/>
            <person name="Moubri-Menage K."/>
            <person name="Shams-Eldin H."/>
            <person name="Usmani-Brown S."/>
            <person name="Bringaud F."/>
            <person name="Wincker P."/>
            <person name="Vivares C.P."/>
            <person name="Schwarz R.T."/>
            <person name="Schetters T.P."/>
            <person name="Krause P.J."/>
            <person name="Gorenflot A."/>
            <person name="Berry V."/>
            <person name="Barbe V."/>
            <person name="Ben Mamoun C."/>
        </authorList>
    </citation>
    <scope>NUCLEOTIDE SEQUENCE [LARGE SCALE GENOMIC DNA]</scope>
    <source>
        <strain evidence="14 15">RI</strain>
    </source>
</reference>
<feature type="domain" description="Xylose isomerase-like TIM barrel" evidence="13">
    <location>
        <begin position="83"/>
        <end position="336"/>
    </location>
</feature>
<dbReference type="GeneID" id="24425265"/>
<keyword evidence="11" id="KW-0464">Manganese</keyword>
<dbReference type="Pfam" id="PF01261">
    <property type="entry name" value="AP_endonuc_2"/>
    <property type="match status" value="1"/>
</dbReference>
<evidence type="ECO:0000313" key="14">
    <source>
        <dbReference type="EMBL" id="SJK86544.1"/>
    </source>
</evidence>
<dbReference type="PROSITE" id="PS51432">
    <property type="entry name" value="AP_NUCLEASE_F2_4"/>
    <property type="match status" value="1"/>
</dbReference>
<dbReference type="EMBL" id="LN871598">
    <property type="protein sequence ID" value="SJK86544.1"/>
    <property type="molecule type" value="Genomic_DNA"/>
</dbReference>
<keyword evidence="14" id="KW-0540">Nuclease</keyword>
<keyword evidence="6" id="KW-0227">DNA damage</keyword>
<reference evidence="14 15" key="2">
    <citation type="journal article" date="2013" name="PLoS ONE">
        <title>Whole genome mapping and re-organization of the nuclear and mitochondrial genomes of Babesia microti isolates.</title>
        <authorList>
            <person name="Cornillot E."/>
            <person name="Dassouli A."/>
            <person name="Garg A."/>
            <person name="Pachikara N."/>
            <person name="Randazzo S."/>
            <person name="Depoix D."/>
            <person name="Carcy B."/>
            <person name="Delbecq S."/>
            <person name="Frutos R."/>
            <person name="Silva J.C."/>
            <person name="Sutton R."/>
            <person name="Krause P.J."/>
            <person name="Mamoun C.B."/>
        </authorList>
    </citation>
    <scope>NUCLEOTIDE SEQUENCE [LARGE SCALE GENOMIC DNA]</scope>
    <source>
        <strain evidence="14 15">RI</strain>
    </source>
</reference>
<keyword evidence="8" id="KW-0862">Zinc</keyword>
<proteinExistence type="inferred from homology"/>
<comment type="subcellular location">
    <subcellularLocation>
        <location evidence="3">Mitochondrion</location>
    </subcellularLocation>
</comment>
<keyword evidence="7 14" id="KW-0378">Hydrolase</keyword>
<comment type="function">
    <text evidence="12">Plays a role in mitochondrial DNA base excision repair (BER) pathway induced by oxidative stress. Has apurinic/apyrimidinic (AP) endonuclease activity towards double-stranded DNA (dsDNA) with a preference for C as opposite base. Has 3'-phosphatase activity; removes 3'-phosphate from blunt-end, recessed, and gapped DNA templates and thus, removes 3'-blocks for DNA polymerase activity during BER. Lacks 3'-5' exonuclease activity and does not cleave damaged bases by nucleotide incision repair (NIR).</text>
</comment>
<dbReference type="Gene3D" id="3.20.20.150">
    <property type="entry name" value="Divalent-metal-dependent TIM barrel enzymes"/>
    <property type="match status" value="1"/>
</dbReference>
<comment type="cofactor">
    <cofactor evidence="1">
        <name>Mn(2+)</name>
        <dbReference type="ChEBI" id="CHEBI:29035"/>
    </cofactor>
</comment>
<evidence type="ECO:0000256" key="9">
    <source>
        <dbReference type="ARBA" id="ARBA00023128"/>
    </source>
</evidence>
<evidence type="ECO:0000256" key="12">
    <source>
        <dbReference type="ARBA" id="ARBA00054483"/>
    </source>
</evidence>
<dbReference type="VEuPathDB" id="PiroplasmaDB:BMR1_03g03115"/>
<name>A0A1R4AC77_BABMR</name>
<dbReference type="NCBIfam" id="TIGR00587">
    <property type="entry name" value="nfo"/>
    <property type="match status" value="1"/>
</dbReference>
<dbReference type="CDD" id="cd00019">
    <property type="entry name" value="AP2Ec"/>
    <property type="match status" value="1"/>
</dbReference>
<dbReference type="FunFam" id="3.20.20.150:FF:000001">
    <property type="entry name" value="Probable endonuclease 4"/>
    <property type="match status" value="1"/>
</dbReference>
<evidence type="ECO:0000256" key="3">
    <source>
        <dbReference type="ARBA" id="ARBA00004173"/>
    </source>
</evidence>
<keyword evidence="10" id="KW-0234">DNA repair</keyword>
<dbReference type="NCBIfam" id="NF002199">
    <property type="entry name" value="PRK01060.1-4"/>
    <property type="match status" value="1"/>
</dbReference>
<evidence type="ECO:0000256" key="7">
    <source>
        <dbReference type="ARBA" id="ARBA00022801"/>
    </source>
</evidence>
<evidence type="ECO:0000256" key="1">
    <source>
        <dbReference type="ARBA" id="ARBA00001936"/>
    </source>
</evidence>
<dbReference type="GO" id="GO:0008270">
    <property type="term" value="F:zinc ion binding"/>
    <property type="evidence" value="ECO:0007669"/>
    <property type="project" value="InterPro"/>
</dbReference>
<keyword evidence="5" id="KW-0479">Metal-binding</keyword>